<feature type="chain" id="PRO_5014805133" evidence="1">
    <location>
        <begin position="27"/>
        <end position="79"/>
    </location>
</feature>
<feature type="signal peptide" evidence="1">
    <location>
        <begin position="1"/>
        <end position="26"/>
    </location>
</feature>
<organism evidence="2">
    <name type="scientific">Anopheles darlingi</name>
    <name type="common">Mosquito</name>
    <dbReference type="NCBI Taxonomy" id="43151"/>
    <lineage>
        <taxon>Eukaryota</taxon>
        <taxon>Metazoa</taxon>
        <taxon>Ecdysozoa</taxon>
        <taxon>Arthropoda</taxon>
        <taxon>Hexapoda</taxon>
        <taxon>Insecta</taxon>
        <taxon>Pterygota</taxon>
        <taxon>Neoptera</taxon>
        <taxon>Endopterygota</taxon>
        <taxon>Diptera</taxon>
        <taxon>Nematocera</taxon>
        <taxon>Culicoidea</taxon>
        <taxon>Culicidae</taxon>
        <taxon>Anophelinae</taxon>
        <taxon>Anopheles</taxon>
    </lineage>
</organism>
<protein>
    <submittedName>
        <fullName evidence="2">Putative secreted protein</fullName>
    </submittedName>
</protein>
<accession>A0A2M4D1J0</accession>
<evidence type="ECO:0000313" key="2">
    <source>
        <dbReference type="EMBL" id="MBW71417.1"/>
    </source>
</evidence>
<proteinExistence type="predicted"/>
<dbReference type="AlphaFoldDB" id="A0A2M4D1J0"/>
<keyword evidence="1" id="KW-0732">Signal</keyword>
<evidence type="ECO:0000256" key="1">
    <source>
        <dbReference type="SAM" id="SignalP"/>
    </source>
</evidence>
<sequence>MKETDLACRLSFGVLLLLLLLRGHHGAEQMTCELRHSTPFQHDDDCKCCLVDVEMTPRALEQQALDDRLINKQRSRKTM</sequence>
<name>A0A2M4D1J0_ANODA</name>
<dbReference type="EMBL" id="GGFL01007239">
    <property type="protein sequence ID" value="MBW71417.1"/>
    <property type="molecule type" value="Transcribed_RNA"/>
</dbReference>
<reference evidence="2" key="1">
    <citation type="submission" date="2018-01" db="EMBL/GenBank/DDBJ databases">
        <title>An insight into the sialome of Amazonian anophelines.</title>
        <authorList>
            <person name="Ribeiro J.M."/>
            <person name="Scarpassa V."/>
            <person name="Calvo E."/>
        </authorList>
    </citation>
    <scope>NUCLEOTIDE SEQUENCE</scope>
</reference>